<dbReference type="EMBL" id="JAJVDC020000001">
    <property type="protein sequence ID" value="KAL1638490.1"/>
    <property type="molecule type" value="Genomic_DNA"/>
</dbReference>
<sequence>MASFEGLPDELVERILAYFDVFNINGWGSGNRLEVAEDWQSSIADLRSLLFASKRFHTIVEPHLYRVFCMDSEPKLLTSYINRLIARPDLAKKLKAVYLAGWGDRIEGSYVDDEGREEKICPFEGDGWRKVAMEAGFKPKQQTHFVDELSRGCLSAITVLLFVLATNIVVFDAEIPCEDEPWLSRFVQRQVELYCSAAAASDGPLQKIQNVEFRHWDTEMGFDLNLLIPFLDIPSIRTIGGHQCCGRWGADAAVRWPAGASNLTELILEYSTISDVEVGRILECSKNLKTFAYRLAPASVSDNEPDFNELSRAISCRSDTLEDLTLDIRDYDMLEIIGDGSPPTISLRHFTKLKYLEISQCLLIPPLELDEDPEDLELKDDPAECRRCVENLPPSLEELEVVSSFRDFEDPRDILRFVRMLLPAHPGATPPLPELRKIDIRELFAQRVHSTAFPLLATATKALFKQAGVKFLHYKDYKVAELA</sequence>
<organism evidence="2 3">
    <name type="scientific">Neofusicoccum ribis</name>
    <dbReference type="NCBI Taxonomy" id="45134"/>
    <lineage>
        <taxon>Eukaryota</taxon>
        <taxon>Fungi</taxon>
        <taxon>Dikarya</taxon>
        <taxon>Ascomycota</taxon>
        <taxon>Pezizomycotina</taxon>
        <taxon>Dothideomycetes</taxon>
        <taxon>Dothideomycetes incertae sedis</taxon>
        <taxon>Botryosphaeriales</taxon>
        <taxon>Botryosphaeriaceae</taxon>
        <taxon>Neofusicoccum</taxon>
    </lineage>
</organism>
<feature type="domain" description="Leucine-rich repeat" evidence="1">
    <location>
        <begin position="215"/>
        <end position="403"/>
    </location>
</feature>
<reference evidence="2 3" key="1">
    <citation type="submission" date="2024-02" db="EMBL/GenBank/DDBJ databases">
        <title>De novo assembly and annotation of 12 fungi associated with fruit tree decline syndrome in Ontario, Canada.</title>
        <authorList>
            <person name="Sulman M."/>
            <person name="Ellouze W."/>
            <person name="Ilyukhin E."/>
        </authorList>
    </citation>
    <scope>NUCLEOTIDE SEQUENCE [LARGE SCALE GENOMIC DNA]</scope>
    <source>
        <strain evidence="2 3">M1-105</strain>
    </source>
</reference>
<protein>
    <recommendedName>
        <fullName evidence="1">Leucine-rich repeat domain-containing protein</fullName>
    </recommendedName>
</protein>
<dbReference type="InterPro" id="IPR056867">
    <property type="entry name" value="LRR_15"/>
</dbReference>
<dbReference type="Pfam" id="PF24969">
    <property type="entry name" value="LRR_15"/>
    <property type="match status" value="1"/>
</dbReference>
<accession>A0ABR3TG59</accession>
<name>A0ABR3TG59_9PEZI</name>
<proteinExistence type="predicted"/>
<dbReference type="Proteomes" id="UP001521116">
    <property type="component" value="Unassembled WGS sequence"/>
</dbReference>
<evidence type="ECO:0000313" key="3">
    <source>
        <dbReference type="Proteomes" id="UP001521116"/>
    </source>
</evidence>
<evidence type="ECO:0000313" key="2">
    <source>
        <dbReference type="EMBL" id="KAL1638490.1"/>
    </source>
</evidence>
<keyword evidence="3" id="KW-1185">Reference proteome</keyword>
<comment type="caution">
    <text evidence="2">The sequence shown here is derived from an EMBL/GenBank/DDBJ whole genome shotgun (WGS) entry which is preliminary data.</text>
</comment>
<evidence type="ECO:0000259" key="1">
    <source>
        <dbReference type="Pfam" id="PF24969"/>
    </source>
</evidence>
<gene>
    <name evidence="2" type="ORF">SLS56_000299</name>
</gene>